<dbReference type="AlphaFoldDB" id="A0A072TSF8"/>
<keyword evidence="2" id="KW-0472">Membrane</keyword>
<accession>A0A072TSF8</accession>
<dbReference type="Gramene" id="rna48468">
    <property type="protein sequence ID" value="RHN42077.1"/>
    <property type="gene ID" value="gene48468"/>
</dbReference>
<keyword evidence="2" id="KW-0812">Transmembrane</keyword>
<feature type="compositionally biased region" description="Polar residues" evidence="1">
    <location>
        <begin position="21"/>
        <end position="31"/>
    </location>
</feature>
<feature type="region of interest" description="Disordered" evidence="1">
    <location>
        <begin position="114"/>
        <end position="227"/>
    </location>
</feature>
<reference evidence="4" key="5">
    <citation type="journal article" date="2018" name="Nat. Plants">
        <title>Whole-genome landscape of Medicago truncatula symbiotic genes.</title>
        <authorList>
            <person name="Pecrix Y."/>
            <person name="Gamas P."/>
            <person name="Carrere S."/>
        </authorList>
    </citation>
    <scope>NUCLEOTIDE SEQUENCE</scope>
    <source>
        <tissue evidence="4">Leaves</tissue>
    </source>
</reference>
<keyword evidence="2" id="KW-1133">Transmembrane helix</keyword>
<sequence>MPTFTAIAFDRLIEPGGSRAGQKSASTSVPVPNSKRLERRSSEPTATPRKKPPTRPQLKPSLYATPEVTPLPDSPLQDSTSSFPPSPYIINHKRRGPRLLKSFSEANVQAKQEVCEEGNVSGKSSDTVVSSSAGDLQVTCVNPEPLKEEQDNGVQDTKLSTSNGGDVGHENRENKSSNDPNGKHVEKLVALNLERDGESEDFYDPRDTMSSMSFTSYTDGEDNTGTERSAKYSTAAEFFDAWEELSSDGGTQGSLRLRDVDAELREIRLSLLMEIEKRKQIEESMKSMQSQWERIREGLSSVGIVLPADLTAIAEGGQLDSDPVDDLCQQVYIARFISNAIGRGTARAEAETEMKTQLDSKNFEISRLLERLHYYETMNREMSQRNQEAVETARRERQRRSRRQKWIWGSITTAIVLGTTAIAWSYLPSSKGSTSTDHDEVFEHDDGAN</sequence>
<reference evidence="5" key="3">
    <citation type="submission" date="2015-04" db="UniProtKB">
        <authorList>
            <consortium name="EnsemblPlants"/>
        </authorList>
    </citation>
    <scope>IDENTIFICATION</scope>
    <source>
        <strain evidence="5">cv. Jemalong A17</strain>
    </source>
</reference>
<dbReference type="PANTHER" id="PTHR35490:SF5">
    <property type="entry name" value="PROTEIN, PUTATIVE-RELATED"/>
    <property type="match status" value="1"/>
</dbReference>
<reference evidence="3 6" key="1">
    <citation type="journal article" date="2011" name="Nature">
        <title>The Medicago genome provides insight into the evolution of rhizobial symbioses.</title>
        <authorList>
            <person name="Young N.D."/>
            <person name="Debelle F."/>
            <person name="Oldroyd G.E."/>
            <person name="Geurts R."/>
            <person name="Cannon S.B."/>
            <person name="Udvardi M.K."/>
            <person name="Benedito V.A."/>
            <person name="Mayer K.F."/>
            <person name="Gouzy J."/>
            <person name="Schoof H."/>
            <person name="Van de Peer Y."/>
            <person name="Proost S."/>
            <person name="Cook D.R."/>
            <person name="Meyers B.C."/>
            <person name="Spannagl M."/>
            <person name="Cheung F."/>
            <person name="De Mita S."/>
            <person name="Krishnakumar V."/>
            <person name="Gundlach H."/>
            <person name="Zhou S."/>
            <person name="Mudge J."/>
            <person name="Bharti A.K."/>
            <person name="Murray J.D."/>
            <person name="Naoumkina M.A."/>
            <person name="Rosen B."/>
            <person name="Silverstein K.A."/>
            <person name="Tang H."/>
            <person name="Rombauts S."/>
            <person name="Zhao P.X."/>
            <person name="Zhou P."/>
            <person name="Barbe V."/>
            <person name="Bardou P."/>
            <person name="Bechner M."/>
            <person name="Bellec A."/>
            <person name="Berger A."/>
            <person name="Berges H."/>
            <person name="Bidwell S."/>
            <person name="Bisseling T."/>
            <person name="Choisne N."/>
            <person name="Couloux A."/>
            <person name="Denny R."/>
            <person name="Deshpande S."/>
            <person name="Dai X."/>
            <person name="Doyle J.J."/>
            <person name="Dudez A.M."/>
            <person name="Farmer A.D."/>
            <person name="Fouteau S."/>
            <person name="Franken C."/>
            <person name="Gibelin C."/>
            <person name="Gish J."/>
            <person name="Goldstein S."/>
            <person name="Gonzalez A.J."/>
            <person name="Green P.J."/>
            <person name="Hallab A."/>
            <person name="Hartog M."/>
            <person name="Hua A."/>
            <person name="Humphray S.J."/>
            <person name="Jeong D.H."/>
            <person name="Jing Y."/>
            <person name="Jocker A."/>
            <person name="Kenton S.M."/>
            <person name="Kim D.J."/>
            <person name="Klee K."/>
            <person name="Lai H."/>
            <person name="Lang C."/>
            <person name="Lin S."/>
            <person name="Macmil S.L."/>
            <person name="Magdelenat G."/>
            <person name="Matthews L."/>
            <person name="McCorrison J."/>
            <person name="Monaghan E.L."/>
            <person name="Mun J.H."/>
            <person name="Najar F.Z."/>
            <person name="Nicholson C."/>
            <person name="Noirot C."/>
            <person name="O'Bleness M."/>
            <person name="Paule C.R."/>
            <person name="Poulain J."/>
            <person name="Prion F."/>
            <person name="Qin B."/>
            <person name="Qu C."/>
            <person name="Retzel E.F."/>
            <person name="Riddle C."/>
            <person name="Sallet E."/>
            <person name="Samain S."/>
            <person name="Samson N."/>
            <person name="Sanders I."/>
            <person name="Saurat O."/>
            <person name="Scarpelli C."/>
            <person name="Schiex T."/>
            <person name="Segurens B."/>
            <person name="Severin A.J."/>
            <person name="Sherrier D.J."/>
            <person name="Shi R."/>
            <person name="Sims S."/>
            <person name="Singer S.R."/>
            <person name="Sinharoy S."/>
            <person name="Sterck L."/>
            <person name="Viollet A."/>
            <person name="Wang B.B."/>
            <person name="Wang K."/>
            <person name="Wang M."/>
            <person name="Wang X."/>
            <person name="Warfsmann J."/>
            <person name="Weissenbach J."/>
            <person name="White D.D."/>
            <person name="White J.D."/>
            <person name="Wiley G.B."/>
            <person name="Wincker P."/>
            <person name="Xing Y."/>
            <person name="Yang L."/>
            <person name="Yao Z."/>
            <person name="Ying F."/>
            <person name="Zhai J."/>
            <person name="Zhou L."/>
            <person name="Zuber A."/>
            <person name="Denarie J."/>
            <person name="Dixon R.A."/>
            <person name="May G.D."/>
            <person name="Schwartz D.C."/>
            <person name="Rogers J."/>
            <person name="Quetier F."/>
            <person name="Town C.D."/>
            <person name="Roe B.A."/>
        </authorList>
    </citation>
    <scope>NUCLEOTIDE SEQUENCE [LARGE SCALE GENOMIC DNA]</scope>
    <source>
        <strain evidence="3">A17</strain>
        <strain evidence="5 6">cv. Jemalong A17</strain>
    </source>
</reference>
<dbReference type="KEGG" id="mtr:25501626"/>
<evidence type="ECO:0000313" key="7">
    <source>
        <dbReference type="Proteomes" id="UP000265566"/>
    </source>
</evidence>
<evidence type="ECO:0000313" key="5">
    <source>
        <dbReference type="EnsemblPlants" id="KEH20419"/>
    </source>
</evidence>
<dbReference type="Proteomes" id="UP000265566">
    <property type="component" value="Chromosome 8"/>
</dbReference>
<feature type="compositionally biased region" description="Low complexity" evidence="1">
    <location>
        <begin position="120"/>
        <end position="132"/>
    </location>
</feature>
<feature type="compositionally biased region" description="Basic and acidic residues" evidence="1">
    <location>
        <begin position="436"/>
        <end position="449"/>
    </location>
</feature>
<keyword evidence="6" id="KW-1185">Reference proteome</keyword>
<protein>
    <submittedName>
        <fullName evidence="3">Plant/F18B3-190 protein, putative</fullName>
    </submittedName>
</protein>
<feature type="region of interest" description="Disordered" evidence="1">
    <location>
        <begin position="428"/>
        <end position="449"/>
    </location>
</feature>
<proteinExistence type="predicted"/>
<dbReference type="PANTHER" id="PTHR35490">
    <property type="entry name" value="BACTERIOPHAGE N4 ADSORPTION B PROTEIN"/>
    <property type="match status" value="1"/>
</dbReference>
<evidence type="ECO:0000313" key="4">
    <source>
        <dbReference type="EMBL" id="RHN42077.1"/>
    </source>
</evidence>
<feature type="transmembrane region" description="Helical" evidence="2">
    <location>
        <begin position="406"/>
        <end position="427"/>
    </location>
</feature>
<name>A0A072TSF8_MEDTR</name>
<dbReference type="Proteomes" id="UP000002051">
    <property type="component" value="Chromosome 8"/>
</dbReference>
<dbReference type="EnsemblPlants" id="KEH20419">
    <property type="protein sequence ID" value="KEH20419"/>
    <property type="gene ID" value="MTR_8g077135"/>
</dbReference>
<feature type="region of interest" description="Disordered" evidence="1">
    <location>
        <begin position="1"/>
        <end position="92"/>
    </location>
</feature>
<feature type="compositionally biased region" description="Polar residues" evidence="1">
    <location>
        <begin position="152"/>
        <end position="164"/>
    </location>
</feature>
<evidence type="ECO:0000313" key="6">
    <source>
        <dbReference type="Proteomes" id="UP000002051"/>
    </source>
</evidence>
<reference evidence="7" key="4">
    <citation type="journal article" date="2018" name="Nat. Plants">
        <title>Whole-genome landscape of Medicago truncatula symbiotic genes.</title>
        <authorList>
            <person name="Pecrix Y."/>
            <person name="Staton S.E."/>
            <person name="Sallet E."/>
            <person name="Lelandais-Briere C."/>
            <person name="Moreau S."/>
            <person name="Carrere S."/>
            <person name="Blein T."/>
            <person name="Jardinaud M.F."/>
            <person name="Latrasse D."/>
            <person name="Zouine M."/>
            <person name="Zahm M."/>
            <person name="Kreplak J."/>
            <person name="Mayjonade B."/>
            <person name="Satge C."/>
            <person name="Perez M."/>
            <person name="Cauet S."/>
            <person name="Marande W."/>
            <person name="Chantry-Darmon C."/>
            <person name="Lopez-Roques C."/>
            <person name="Bouchez O."/>
            <person name="Berard A."/>
            <person name="Debelle F."/>
            <person name="Munos S."/>
            <person name="Bendahmane A."/>
            <person name="Berges H."/>
            <person name="Niebel A."/>
            <person name="Buitink J."/>
            <person name="Frugier F."/>
            <person name="Benhamed M."/>
            <person name="Crespi M."/>
            <person name="Gouzy J."/>
            <person name="Gamas P."/>
        </authorList>
    </citation>
    <scope>NUCLEOTIDE SEQUENCE [LARGE SCALE GENOMIC DNA]</scope>
    <source>
        <strain evidence="7">cv. Jemalong A17</strain>
    </source>
</reference>
<dbReference type="EMBL" id="CM001224">
    <property type="protein sequence ID" value="KEH20419.1"/>
    <property type="molecule type" value="Genomic_DNA"/>
</dbReference>
<dbReference type="EMBL" id="PSQE01000008">
    <property type="protein sequence ID" value="RHN42077.1"/>
    <property type="molecule type" value="Genomic_DNA"/>
</dbReference>
<evidence type="ECO:0000256" key="2">
    <source>
        <dbReference type="SAM" id="Phobius"/>
    </source>
</evidence>
<gene>
    <name evidence="5" type="primary">25501626</name>
    <name evidence="3" type="ordered locus">MTR_8g077135</name>
    <name evidence="4" type="ORF">MtrunA17_Chr8g0372911</name>
</gene>
<evidence type="ECO:0000256" key="1">
    <source>
        <dbReference type="SAM" id="MobiDB-lite"/>
    </source>
</evidence>
<reference evidence="3 6" key="2">
    <citation type="journal article" date="2014" name="BMC Genomics">
        <title>An improved genome release (version Mt4.0) for the model legume Medicago truncatula.</title>
        <authorList>
            <person name="Tang H."/>
            <person name="Krishnakumar V."/>
            <person name="Bidwell S."/>
            <person name="Rosen B."/>
            <person name="Chan A."/>
            <person name="Zhou S."/>
            <person name="Gentzbittel L."/>
            <person name="Childs K.L."/>
            <person name="Yandell M."/>
            <person name="Gundlach H."/>
            <person name="Mayer K.F."/>
            <person name="Schwartz D.C."/>
            <person name="Town C.D."/>
        </authorList>
    </citation>
    <scope>GENOME REANNOTATION</scope>
    <source>
        <strain evidence="3">A17</strain>
        <strain evidence="5 6">cv. Jemalong A17</strain>
    </source>
</reference>
<dbReference type="HOGENOM" id="CLU_649504_0_0_1"/>
<feature type="compositionally biased region" description="Polar residues" evidence="1">
    <location>
        <begin position="208"/>
        <end position="218"/>
    </location>
</feature>
<dbReference type="OrthoDB" id="1923043at2759"/>
<organism evidence="3 6">
    <name type="scientific">Medicago truncatula</name>
    <name type="common">Barrel medic</name>
    <name type="synonym">Medicago tribuloides</name>
    <dbReference type="NCBI Taxonomy" id="3880"/>
    <lineage>
        <taxon>Eukaryota</taxon>
        <taxon>Viridiplantae</taxon>
        <taxon>Streptophyta</taxon>
        <taxon>Embryophyta</taxon>
        <taxon>Tracheophyta</taxon>
        <taxon>Spermatophyta</taxon>
        <taxon>Magnoliopsida</taxon>
        <taxon>eudicotyledons</taxon>
        <taxon>Gunneridae</taxon>
        <taxon>Pentapetalae</taxon>
        <taxon>rosids</taxon>
        <taxon>fabids</taxon>
        <taxon>Fabales</taxon>
        <taxon>Fabaceae</taxon>
        <taxon>Papilionoideae</taxon>
        <taxon>50 kb inversion clade</taxon>
        <taxon>NPAAA clade</taxon>
        <taxon>Hologalegina</taxon>
        <taxon>IRL clade</taxon>
        <taxon>Trifolieae</taxon>
        <taxon>Medicago</taxon>
    </lineage>
</organism>
<feature type="compositionally biased region" description="Basic and acidic residues" evidence="1">
    <location>
        <begin position="167"/>
        <end position="187"/>
    </location>
</feature>
<dbReference type="STRING" id="3880.A0A072TSF8"/>
<evidence type="ECO:0000313" key="3">
    <source>
        <dbReference type="EMBL" id="KEH20419.1"/>
    </source>
</evidence>